<evidence type="ECO:0000256" key="1">
    <source>
        <dbReference type="ARBA" id="ARBA00022801"/>
    </source>
</evidence>
<reference evidence="3 4" key="1">
    <citation type="submission" date="2020-08" db="EMBL/GenBank/DDBJ databases">
        <title>Genomic Encyclopedia of Type Strains, Phase IV (KMG-IV): sequencing the most valuable type-strain genomes for metagenomic binning, comparative biology and taxonomic classification.</title>
        <authorList>
            <person name="Goeker M."/>
        </authorList>
    </citation>
    <scope>NUCLEOTIDE SEQUENCE [LARGE SCALE GENOMIC DNA]</scope>
    <source>
        <strain evidence="3 4">DSM 2461</strain>
    </source>
</reference>
<evidence type="ECO:0000259" key="2">
    <source>
        <dbReference type="Pfam" id="PF01979"/>
    </source>
</evidence>
<protein>
    <submittedName>
        <fullName evidence="3">5-methylthioadenosine/S-adenosylhomocysteine deaminase</fullName>
        <ecNumber evidence="3">3.5.4.28</ecNumber>
        <ecNumber evidence="3">3.5.4.31</ecNumber>
    </submittedName>
</protein>
<dbReference type="AlphaFoldDB" id="A0A841R4Y1"/>
<accession>A0A841R4Y1</accession>
<dbReference type="InterPro" id="IPR032466">
    <property type="entry name" value="Metal_Hydrolase"/>
</dbReference>
<name>A0A841R4Y1_9SPIO</name>
<dbReference type="PANTHER" id="PTHR43794">
    <property type="entry name" value="AMINOHYDROLASE SSNA-RELATED"/>
    <property type="match status" value="1"/>
</dbReference>
<evidence type="ECO:0000313" key="3">
    <source>
        <dbReference type="EMBL" id="MBB6478853.1"/>
    </source>
</evidence>
<dbReference type="EC" id="3.5.4.31" evidence="3"/>
<evidence type="ECO:0000313" key="4">
    <source>
        <dbReference type="Proteomes" id="UP000587760"/>
    </source>
</evidence>
<sequence>MDLLIRNVSHEGKIVNIFVSKGKIDRISDTVSESDLQGIAVLEGDDNYIFPMLHNGHTHSPMVLLRGYGDDMVLDEWLNTKIWPAEARLTEEDYYWGNRLALVEMIKNGTGFFNEMYMNPRSMVKALIDFPLKARIHFPLIDGMDVELAKKQITDCSLFFENTSWTQNVKGGVALHSVYANSEYSLKWAGEYARRNNLPLHIHLCETEQEIENCRQKNQGQSPVEYLEKLDFFRDNKVFAAHCLWLDESDIDILSGHGVIAVHNPVSNMKLAAGRVFPYSKLKDKGVPVVLGTDGAASNNNLDLLEEMKIASLLQKHHSGDPTLMSADEAFSLSSGPVVSQIFETGSGKIETGSDADFIIINRKSLSMTPATNIKSNLIYSASGHDILHMILQGEILMKDRMIRGEETVVEMAHRRAEILLKS</sequence>
<dbReference type="PANTHER" id="PTHR43794:SF11">
    <property type="entry name" value="AMIDOHYDROLASE-RELATED DOMAIN-CONTAINING PROTEIN"/>
    <property type="match status" value="1"/>
</dbReference>
<dbReference type="Gene3D" id="3.20.20.140">
    <property type="entry name" value="Metal-dependent hydrolases"/>
    <property type="match status" value="1"/>
</dbReference>
<dbReference type="EC" id="3.5.4.28" evidence="3"/>
<gene>
    <name evidence="3" type="ORF">HNR50_000486</name>
</gene>
<organism evidence="3 4">
    <name type="scientific">Spirochaeta isovalerica</name>
    <dbReference type="NCBI Taxonomy" id="150"/>
    <lineage>
        <taxon>Bacteria</taxon>
        <taxon>Pseudomonadati</taxon>
        <taxon>Spirochaetota</taxon>
        <taxon>Spirochaetia</taxon>
        <taxon>Spirochaetales</taxon>
        <taxon>Spirochaetaceae</taxon>
        <taxon>Spirochaeta</taxon>
    </lineage>
</organism>
<dbReference type="RefSeq" id="WP_184743204.1">
    <property type="nucleotide sequence ID" value="NZ_JACHGJ010000001.1"/>
</dbReference>
<dbReference type="CDD" id="cd01298">
    <property type="entry name" value="ATZ_TRZ_like"/>
    <property type="match status" value="1"/>
</dbReference>
<proteinExistence type="predicted"/>
<feature type="domain" description="Amidohydrolase-related" evidence="2">
    <location>
        <begin position="49"/>
        <end position="396"/>
    </location>
</feature>
<keyword evidence="1 3" id="KW-0378">Hydrolase</keyword>
<dbReference type="Proteomes" id="UP000587760">
    <property type="component" value="Unassembled WGS sequence"/>
</dbReference>
<comment type="caution">
    <text evidence="3">The sequence shown here is derived from an EMBL/GenBank/DDBJ whole genome shotgun (WGS) entry which is preliminary data.</text>
</comment>
<dbReference type="GO" id="GO:0050270">
    <property type="term" value="F:S-adenosylhomocysteine deaminase activity"/>
    <property type="evidence" value="ECO:0007669"/>
    <property type="project" value="UniProtKB-EC"/>
</dbReference>
<dbReference type="SUPFAM" id="SSF51338">
    <property type="entry name" value="Composite domain of metallo-dependent hydrolases"/>
    <property type="match status" value="1"/>
</dbReference>
<dbReference type="EMBL" id="JACHGJ010000001">
    <property type="protein sequence ID" value="MBB6478853.1"/>
    <property type="molecule type" value="Genomic_DNA"/>
</dbReference>
<keyword evidence="4" id="KW-1185">Reference proteome</keyword>
<dbReference type="SUPFAM" id="SSF51556">
    <property type="entry name" value="Metallo-dependent hydrolases"/>
    <property type="match status" value="1"/>
</dbReference>
<dbReference type="InterPro" id="IPR050287">
    <property type="entry name" value="MTA/SAH_deaminase"/>
</dbReference>
<dbReference type="Pfam" id="PF01979">
    <property type="entry name" value="Amidohydro_1"/>
    <property type="match status" value="1"/>
</dbReference>
<dbReference type="InterPro" id="IPR011059">
    <property type="entry name" value="Metal-dep_hydrolase_composite"/>
</dbReference>
<dbReference type="GO" id="GO:0090614">
    <property type="term" value="F:5'-methylthioadenosine deaminase activity"/>
    <property type="evidence" value="ECO:0007669"/>
    <property type="project" value="UniProtKB-EC"/>
</dbReference>
<dbReference type="InterPro" id="IPR006680">
    <property type="entry name" value="Amidohydro-rel"/>
</dbReference>
<dbReference type="Gene3D" id="2.30.40.10">
    <property type="entry name" value="Urease, subunit C, domain 1"/>
    <property type="match status" value="1"/>
</dbReference>